<feature type="domain" description="Death" evidence="1">
    <location>
        <begin position="20"/>
        <end position="87"/>
    </location>
</feature>
<keyword evidence="3" id="KW-1185">Reference proteome</keyword>
<dbReference type="Pfam" id="PF00531">
    <property type="entry name" value="Death"/>
    <property type="match status" value="1"/>
</dbReference>
<dbReference type="EMBL" id="JAMKFB020000017">
    <property type="protein sequence ID" value="KAL0169953.1"/>
    <property type="molecule type" value="Genomic_DNA"/>
</dbReference>
<evidence type="ECO:0000313" key="2">
    <source>
        <dbReference type="EMBL" id="KAL0169953.1"/>
    </source>
</evidence>
<proteinExistence type="predicted"/>
<dbReference type="PANTHER" id="PTHR46874">
    <property type="entry name" value="TUMOR NECROSIS FACTOR RECEPTOR SUPERFAMILY MEMBER 6"/>
    <property type="match status" value="1"/>
</dbReference>
<feature type="non-terminal residue" evidence="2">
    <location>
        <position position="1"/>
    </location>
</feature>
<feature type="non-terminal residue" evidence="2">
    <location>
        <position position="87"/>
    </location>
</feature>
<organism evidence="2 3">
    <name type="scientific">Cirrhinus mrigala</name>
    <name type="common">Mrigala</name>
    <dbReference type="NCBI Taxonomy" id="683832"/>
    <lineage>
        <taxon>Eukaryota</taxon>
        <taxon>Metazoa</taxon>
        <taxon>Chordata</taxon>
        <taxon>Craniata</taxon>
        <taxon>Vertebrata</taxon>
        <taxon>Euteleostomi</taxon>
        <taxon>Actinopterygii</taxon>
        <taxon>Neopterygii</taxon>
        <taxon>Teleostei</taxon>
        <taxon>Ostariophysi</taxon>
        <taxon>Cypriniformes</taxon>
        <taxon>Cyprinidae</taxon>
        <taxon>Labeoninae</taxon>
        <taxon>Labeonini</taxon>
        <taxon>Cirrhinus</taxon>
    </lineage>
</organism>
<name>A0ABD0PA64_CIRMR</name>
<accession>A0ABD0PA64</accession>
<comment type="caution">
    <text evidence="2">The sequence shown here is derived from an EMBL/GenBank/DDBJ whole genome shotgun (WGS) entry which is preliminary data.</text>
</comment>
<dbReference type="InterPro" id="IPR011029">
    <property type="entry name" value="DEATH-like_dom_sf"/>
</dbReference>
<protein>
    <recommendedName>
        <fullName evidence="1">Death domain-containing protein</fullName>
    </recommendedName>
</protein>
<dbReference type="SUPFAM" id="SSF47986">
    <property type="entry name" value="DEATH domain"/>
    <property type="match status" value="1"/>
</dbReference>
<dbReference type="PROSITE" id="PS50017">
    <property type="entry name" value="DEATH_DOMAIN"/>
    <property type="match status" value="1"/>
</dbReference>
<gene>
    <name evidence="2" type="ORF">M9458_034549</name>
</gene>
<evidence type="ECO:0000259" key="1">
    <source>
        <dbReference type="PROSITE" id="PS50017"/>
    </source>
</evidence>
<dbReference type="Proteomes" id="UP001529510">
    <property type="component" value="Unassembled WGS sequence"/>
</dbReference>
<dbReference type="Gene3D" id="1.10.533.10">
    <property type="entry name" value="Death Domain, Fas"/>
    <property type="match status" value="1"/>
</dbReference>
<sequence length="87" mass="10048">LDLISHLSEIGDVLGWKTMKRVAQRTNMNKTEIEAHELNHSNDAKERTFALLQAWSQSQGLHGAYPKLIKTLHQMKERRAADEIRKI</sequence>
<evidence type="ECO:0000313" key="3">
    <source>
        <dbReference type="Proteomes" id="UP001529510"/>
    </source>
</evidence>
<dbReference type="AlphaFoldDB" id="A0ABD0PA64"/>
<dbReference type="InterPro" id="IPR000488">
    <property type="entry name" value="Death_dom"/>
</dbReference>
<reference evidence="2 3" key="1">
    <citation type="submission" date="2024-05" db="EMBL/GenBank/DDBJ databases">
        <title>Genome sequencing and assembly of Indian major carp, Cirrhinus mrigala (Hamilton, 1822).</title>
        <authorList>
            <person name="Mohindra V."/>
            <person name="Chowdhury L.M."/>
            <person name="Lal K."/>
            <person name="Jena J.K."/>
        </authorList>
    </citation>
    <scope>NUCLEOTIDE SEQUENCE [LARGE SCALE GENOMIC DNA]</scope>
    <source>
        <strain evidence="2">CM1030</strain>
        <tissue evidence="2">Blood</tissue>
    </source>
</reference>
<dbReference type="PANTHER" id="PTHR46874:SF1">
    <property type="entry name" value="TUMOR NECROSIS FACTOR RECEPTOR SUPERFAMILY MEMBER 6"/>
    <property type="match status" value="1"/>
</dbReference>